<keyword evidence="3" id="KW-1185">Reference proteome</keyword>
<reference evidence="2" key="2">
    <citation type="submission" date="2020-05" db="UniProtKB">
        <authorList>
            <consortium name="EnsemblMetazoa"/>
        </authorList>
    </citation>
    <scope>IDENTIFICATION</scope>
    <source>
        <strain evidence="2">IAEA</strain>
    </source>
</reference>
<dbReference type="EnsemblMetazoa" id="GBRI039102-RA">
    <property type="protein sequence ID" value="GBRI039102-PA"/>
    <property type="gene ID" value="GBRI039102"/>
</dbReference>
<feature type="coiled-coil region" evidence="1">
    <location>
        <begin position="190"/>
        <end position="237"/>
    </location>
</feature>
<reference evidence="3" key="1">
    <citation type="submission" date="2014-03" db="EMBL/GenBank/DDBJ databases">
        <authorList>
            <person name="Aksoy S."/>
            <person name="Warren W."/>
            <person name="Wilson R.K."/>
        </authorList>
    </citation>
    <scope>NUCLEOTIDE SEQUENCE [LARGE SCALE GENOMIC DNA]</scope>
    <source>
        <strain evidence="3">IAEA</strain>
    </source>
</reference>
<sequence length="384" mass="45693">MEMEKEDVDRWNAVFTNCQIRLSDLSNPTTGFLTKVFVAYLKRFGYKVEAPFTMENYENRLFRIKLAKQIDHMLKISNEKYAFTYLDLIMPTKKTGHILCILLNYLFYYNMYKEDIFKMVGKPINDLQELKTRVEETRSKNESGEKENADLKESIQIFEGRLSLCREELKAWIEKANARKENICKLEGEIEGLIEKKERLRREKSLLLKQVVSDKEFRELEKQSQQLQNKLTTLVGEQENIESVLGKRHEDTKKLEKQTCDLEELNKIFPEDLLKQLLNISKQLKNLQREAQRLENEDKLSQRTISELTEAIELFQAEYNEKKREFGIKRLNIEKKITEQQHIIEKSCKIKNELVERENNLECRLAEQRHIEQIIDESIVELMK</sequence>
<evidence type="ECO:0000256" key="1">
    <source>
        <dbReference type="SAM" id="Coils"/>
    </source>
</evidence>
<dbReference type="STRING" id="37001.A0A1A9WZX3"/>
<feature type="coiled-coil region" evidence="1">
    <location>
        <begin position="127"/>
        <end position="154"/>
    </location>
</feature>
<organism evidence="2 3">
    <name type="scientific">Glossina brevipalpis</name>
    <dbReference type="NCBI Taxonomy" id="37001"/>
    <lineage>
        <taxon>Eukaryota</taxon>
        <taxon>Metazoa</taxon>
        <taxon>Ecdysozoa</taxon>
        <taxon>Arthropoda</taxon>
        <taxon>Hexapoda</taxon>
        <taxon>Insecta</taxon>
        <taxon>Pterygota</taxon>
        <taxon>Neoptera</taxon>
        <taxon>Endopterygota</taxon>
        <taxon>Diptera</taxon>
        <taxon>Brachycera</taxon>
        <taxon>Muscomorpha</taxon>
        <taxon>Hippoboscoidea</taxon>
        <taxon>Glossinidae</taxon>
        <taxon>Glossina</taxon>
    </lineage>
</organism>
<accession>A0A1A9WZX3</accession>
<protein>
    <submittedName>
        <fullName evidence="2">Uncharacterized protein</fullName>
    </submittedName>
</protein>
<evidence type="ECO:0000313" key="2">
    <source>
        <dbReference type="EnsemblMetazoa" id="GBRI039102-PA"/>
    </source>
</evidence>
<name>A0A1A9WZX3_9MUSC</name>
<feature type="coiled-coil region" evidence="1">
    <location>
        <begin position="274"/>
        <end position="325"/>
    </location>
</feature>
<dbReference type="AlphaFoldDB" id="A0A1A9WZX3"/>
<proteinExistence type="predicted"/>
<evidence type="ECO:0000313" key="3">
    <source>
        <dbReference type="Proteomes" id="UP000091820"/>
    </source>
</evidence>
<keyword evidence="1" id="KW-0175">Coiled coil</keyword>
<dbReference type="Proteomes" id="UP000091820">
    <property type="component" value="Unassembled WGS sequence"/>
</dbReference>
<dbReference type="VEuPathDB" id="VectorBase:GBRI039102"/>